<protein>
    <recommendedName>
        <fullName evidence="5">Nucleolar protein 9</fullName>
    </recommendedName>
</protein>
<feature type="repeat" description="Pumilio" evidence="2">
    <location>
        <begin position="461"/>
        <end position="496"/>
    </location>
</feature>
<evidence type="ECO:0008006" key="5">
    <source>
        <dbReference type="Google" id="ProtNLM"/>
    </source>
</evidence>
<dbReference type="OrthoDB" id="9987665at2759"/>
<dbReference type="PROSITE" id="PS50302">
    <property type="entry name" value="PUM"/>
    <property type="match status" value="1"/>
</dbReference>
<dbReference type="PANTHER" id="PTHR13102">
    <property type="entry name" value="NUCLEOLAR PROTEIN 9"/>
    <property type="match status" value="1"/>
</dbReference>
<evidence type="ECO:0000313" key="3">
    <source>
        <dbReference type="EnsemblMetazoa" id="XP_014241996.1"/>
    </source>
</evidence>
<sequence length="533" mass="61114">MTRKHGRKRQKKFLYRANKKLKEERFGHILDKDTYEYFLRIAETLKLDNSDEEKGVLAENVLRETQGKEGDFTSHPLSARVLEGILPWASWNDLSRLRDAFAEKRHWAKNGCQAHVQESLIKDAGQRAQNGNEEKEECLEYIRQKSMFYLNNLEEQILEVNLNHLTRTCLEVCSGIMQEKGTSKQLSPLLPDVVKEYLSRFKKWHQFSGTYKEEVVSGLLQVVLRSASKCCPKACAAFINILIDNCLLNDYVKETQENTFFDNISRNSLLETMIEVSNAEVYEKIYTSFLKGGIKDLAKGKNSNFIIAKLLRSCPGKIQLEPIFEEMGTNYQAFMEYPQVLVALSEACLKCGIKQGDLIKNTKTTLSCDIQNGDQTFVKCLLWMTSPDKLDLKSQTSIHGSMILQNMLTFKKPIKIVEGLLGLNFDELKIIAEDPKGSRIFDAFVLSNSVGEKSRDRLINKFNDAYIDLAMTKFGSRVFDALWSKSSGKQREAIMKNMTRRILSNQYGSKIATMIDLNTYLTDRKNWNPKNKQ</sequence>
<dbReference type="GO" id="GO:0003723">
    <property type="term" value="F:RNA binding"/>
    <property type="evidence" value="ECO:0007669"/>
    <property type="project" value="InterPro"/>
</dbReference>
<dbReference type="SUPFAM" id="SSF48371">
    <property type="entry name" value="ARM repeat"/>
    <property type="match status" value="1"/>
</dbReference>
<dbReference type="InterPro" id="IPR040000">
    <property type="entry name" value="NOP9"/>
</dbReference>
<dbReference type="GO" id="GO:0030688">
    <property type="term" value="C:preribosome, small subunit precursor"/>
    <property type="evidence" value="ECO:0007669"/>
    <property type="project" value="TreeGrafter"/>
</dbReference>
<dbReference type="GO" id="GO:0000056">
    <property type="term" value="P:ribosomal small subunit export from nucleus"/>
    <property type="evidence" value="ECO:0007669"/>
    <property type="project" value="TreeGrafter"/>
</dbReference>
<dbReference type="GeneID" id="106662424"/>
<dbReference type="Pfam" id="PF22493">
    <property type="entry name" value="PUF_NOP9"/>
    <property type="match status" value="1"/>
</dbReference>
<name>A0A8I6RDY9_CIMLE</name>
<reference evidence="3" key="1">
    <citation type="submission" date="2022-01" db="UniProtKB">
        <authorList>
            <consortium name="EnsemblMetazoa"/>
        </authorList>
    </citation>
    <scope>IDENTIFICATION</scope>
</reference>
<dbReference type="Gene3D" id="1.25.10.10">
    <property type="entry name" value="Leucine-rich Repeat Variant"/>
    <property type="match status" value="1"/>
</dbReference>
<dbReference type="KEGG" id="clec:106662424"/>
<accession>A0A8I6RDY9</accession>
<dbReference type="GO" id="GO:0000480">
    <property type="term" value="P:endonucleolytic cleavage in 5'-ETS of tricistronic rRNA transcript (SSU-rRNA, 5.8S rRNA, LSU-rRNA)"/>
    <property type="evidence" value="ECO:0007669"/>
    <property type="project" value="TreeGrafter"/>
</dbReference>
<dbReference type="InterPro" id="IPR011989">
    <property type="entry name" value="ARM-like"/>
</dbReference>
<evidence type="ECO:0000256" key="1">
    <source>
        <dbReference type="ARBA" id="ARBA00022737"/>
    </source>
</evidence>
<dbReference type="PANTHER" id="PTHR13102:SF0">
    <property type="entry name" value="NUCLEOLAR PROTEIN 9"/>
    <property type="match status" value="1"/>
</dbReference>
<dbReference type="EnsemblMetazoa" id="XM_014386510.2">
    <property type="protein sequence ID" value="XP_014241996.1"/>
    <property type="gene ID" value="LOC106662424"/>
</dbReference>
<dbReference type="InterPro" id="IPR016024">
    <property type="entry name" value="ARM-type_fold"/>
</dbReference>
<dbReference type="GO" id="GO:0030686">
    <property type="term" value="C:90S preribosome"/>
    <property type="evidence" value="ECO:0007669"/>
    <property type="project" value="TreeGrafter"/>
</dbReference>
<dbReference type="AlphaFoldDB" id="A0A8I6RDY9"/>
<dbReference type="GO" id="GO:0000447">
    <property type="term" value="P:endonucleolytic cleavage in ITS1 to separate SSU-rRNA from 5.8S rRNA and LSU-rRNA from tricistronic rRNA transcript (SSU-rRNA, 5.8S rRNA, LSU-rRNA)"/>
    <property type="evidence" value="ECO:0007669"/>
    <property type="project" value="TreeGrafter"/>
</dbReference>
<dbReference type="SMART" id="SM00025">
    <property type="entry name" value="Pumilio"/>
    <property type="match status" value="2"/>
</dbReference>
<dbReference type="GO" id="GO:0005730">
    <property type="term" value="C:nucleolus"/>
    <property type="evidence" value="ECO:0007669"/>
    <property type="project" value="TreeGrafter"/>
</dbReference>
<dbReference type="InterPro" id="IPR001313">
    <property type="entry name" value="Pumilio_RNA-bd_rpt"/>
</dbReference>
<evidence type="ECO:0000313" key="4">
    <source>
        <dbReference type="Proteomes" id="UP000494040"/>
    </source>
</evidence>
<dbReference type="GO" id="GO:0000472">
    <property type="term" value="P:endonucleolytic cleavage to generate mature 5'-end of SSU-rRNA from (SSU-rRNA, 5.8S rRNA, LSU-rRNA)"/>
    <property type="evidence" value="ECO:0007669"/>
    <property type="project" value="TreeGrafter"/>
</dbReference>
<organism evidence="3 4">
    <name type="scientific">Cimex lectularius</name>
    <name type="common">Bed bug</name>
    <name type="synonym">Acanthia lectularia</name>
    <dbReference type="NCBI Taxonomy" id="79782"/>
    <lineage>
        <taxon>Eukaryota</taxon>
        <taxon>Metazoa</taxon>
        <taxon>Ecdysozoa</taxon>
        <taxon>Arthropoda</taxon>
        <taxon>Hexapoda</taxon>
        <taxon>Insecta</taxon>
        <taxon>Pterygota</taxon>
        <taxon>Neoptera</taxon>
        <taxon>Paraneoptera</taxon>
        <taxon>Hemiptera</taxon>
        <taxon>Heteroptera</taxon>
        <taxon>Panheteroptera</taxon>
        <taxon>Cimicomorpha</taxon>
        <taxon>Cimicidae</taxon>
        <taxon>Cimex</taxon>
    </lineage>
</organism>
<keyword evidence="4" id="KW-1185">Reference proteome</keyword>
<dbReference type="OMA" id="HHLVRNF"/>
<dbReference type="Proteomes" id="UP000494040">
    <property type="component" value="Unassembled WGS sequence"/>
</dbReference>
<proteinExistence type="predicted"/>
<dbReference type="RefSeq" id="XP_014241996.1">
    <property type="nucleotide sequence ID" value="XM_014386510.2"/>
</dbReference>
<evidence type="ECO:0000256" key="2">
    <source>
        <dbReference type="PROSITE-ProRule" id="PRU00317"/>
    </source>
</evidence>
<keyword evidence="1" id="KW-0677">Repeat</keyword>